<comment type="caution">
    <text evidence="7">The sequence shown here is derived from an EMBL/GenBank/DDBJ whole genome shotgun (WGS) entry which is preliminary data.</text>
</comment>
<feature type="binding site" evidence="6">
    <location>
        <position position="177"/>
    </location>
    <ligand>
        <name>Fe cation</name>
        <dbReference type="ChEBI" id="CHEBI:24875"/>
        <label>1</label>
    </ligand>
</feature>
<feature type="binding site" evidence="6">
    <location>
        <position position="40"/>
    </location>
    <ligand>
        <name>Fe cation</name>
        <dbReference type="ChEBI" id="CHEBI:24875"/>
        <label>1</label>
    </ligand>
</feature>
<evidence type="ECO:0000256" key="6">
    <source>
        <dbReference type="PIRSR" id="PIRSR004789-51"/>
    </source>
</evidence>
<feature type="binding site" evidence="6">
    <location>
        <position position="8"/>
    </location>
    <ligand>
        <name>Fe cation</name>
        <dbReference type="ChEBI" id="CHEBI:24875"/>
        <label>1</label>
    </ligand>
</feature>
<feature type="active site" description="Proton donor" evidence="5">
    <location>
        <position position="68"/>
    </location>
</feature>
<dbReference type="GO" id="GO:0046872">
    <property type="term" value="F:metal ion binding"/>
    <property type="evidence" value="ECO:0007669"/>
    <property type="project" value="UniProtKB-KW"/>
</dbReference>
<dbReference type="FunFam" id="3.60.21.10:FF:000016">
    <property type="entry name" value="Putative metallophosphoesterase"/>
    <property type="match status" value="1"/>
</dbReference>
<protein>
    <submittedName>
        <fullName evidence="7">TIGR00282 family metallophosphoesterase</fullName>
    </submittedName>
</protein>
<feature type="binding site" evidence="6">
    <location>
        <position position="39"/>
    </location>
    <ligand>
        <name>Fe cation</name>
        <dbReference type="ChEBI" id="CHEBI:24875"/>
        <label>2</label>
    </ligand>
</feature>
<evidence type="ECO:0000256" key="2">
    <source>
        <dbReference type="ARBA" id="ARBA00022801"/>
    </source>
</evidence>
<keyword evidence="2" id="KW-0378">Hydrolase</keyword>
<proteinExistence type="inferred from homology"/>
<dbReference type="InterPro" id="IPR029052">
    <property type="entry name" value="Metallo-depent_PP-like"/>
</dbReference>
<dbReference type="NCBIfam" id="TIGR00282">
    <property type="entry name" value="TIGR00282 family metallophosphoesterase"/>
    <property type="match status" value="1"/>
</dbReference>
<evidence type="ECO:0000256" key="3">
    <source>
        <dbReference type="ARBA" id="ARBA00023004"/>
    </source>
</evidence>
<feature type="binding site" evidence="6">
    <location>
        <position position="39"/>
    </location>
    <ligand>
        <name>Fe cation</name>
        <dbReference type="ChEBI" id="CHEBI:24875"/>
        <label>1</label>
    </ligand>
</feature>
<dbReference type="GO" id="GO:0004113">
    <property type="term" value="F:2',3'-cyclic-nucleotide 3'-phosphodiesterase activity"/>
    <property type="evidence" value="ECO:0007669"/>
    <property type="project" value="TreeGrafter"/>
</dbReference>
<evidence type="ECO:0000256" key="4">
    <source>
        <dbReference type="ARBA" id="ARBA00061401"/>
    </source>
</evidence>
<keyword evidence="1 6" id="KW-0479">Metal-binding</keyword>
<organism evidence="7 8">
    <name type="scientific">Tectimicrobiota bacterium</name>
    <dbReference type="NCBI Taxonomy" id="2528274"/>
    <lineage>
        <taxon>Bacteria</taxon>
        <taxon>Pseudomonadati</taxon>
        <taxon>Nitrospinota/Tectimicrobiota group</taxon>
        <taxon>Candidatus Tectimicrobiota</taxon>
    </lineage>
</organism>
<dbReference type="PANTHER" id="PTHR36303">
    <property type="entry name" value="2',3'-CYCLIC-NUCLEOTIDE 2'-PHOSPHODIESTERASE"/>
    <property type="match status" value="1"/>
</dbReference>
<evidence type="ECO:0000256" key="1">
    <source>
        <dbReference type="ARBA" id="ARBA00022723"/>
    </source>
</evidence>
<dbReference type="AlphaFoldDB" id="A0A932HVQ3"/>
<keyword evidence="3" id="KW-0408">Iron</keyword>
<feature type="binding site" evidence="6">
    <location>
        <position position="150"/>
    </location>
    <ligand>
        <name>Fe cation</name>
        <dbReference type="ChEBI" id="CHEBI:24875"/>
        <label>2</label>
    </ligand>
</feature>
<evidence type="ECO:0000256" key="5">
    <source>
        <dbReference type="PIRSR" id="PIRSR004789-50"/>
    </source>
</evidence>
<gene>
    <name evidence="7" type="ORF">HYZ11_00735</name>
</gene>
<dbReference type="Proteomes" id="UP000782312">
    <property type="component" value="Unassembled WGS sequence"/>
</dbReference>
<evidence type="ECO:0000313" key="7">
    <source>
        <dbReference type="EMBL" id="MBI3126112.1"/>
    </source>
</evidence>
<dbReference type="Pfam" id="PF13277">
    <property type="entry name" value="YmdB"/>
    <property type="match status" value="1"/>
</dbReference>
<dbReference type="SUPFAM" id="SSF56300">
    <property type="entry name" value="Metallo-dependent phosphatases"/>
    <property type="match status" value="1"/>
</dbReference>
<dbReference type="Gene3D" id="3.60.21.10">
    <property type="match status" value="1"/>
</dbReference>
<accession>A0A932HVQ3</accession>
<dbReference type="PANTHER" id="PTHR36303:SF1">
    <property type="entry name" value="2',3'-CYCLIC-NUCLEOTIDE 2'-PHOSPHODIESTERASE"/>
    <property type="match status" value="1"/>
</dbReference>
<comment type="similarity">
    <text evidence="4">Belongs to the YmdB-like family.</text>
</comment>
<dbReference type="EMBL" id="JACPUR010000001">
    <property type="protein sequence ID" value="MBI3126112.1"/>
    <property type="molecule type" value="Genomic_DNA"/>
</dbReference>
<dbReference type="InterPro" id="IPR005235">
    <property type="entry name" value="YmdB-like"/>
</dbReference>
<reference evidence="7" key="1">
    <citation type="submission" date="2020-07" db="EMBL/GenBank/DDBJ databases">
        <title>Huge and variable diversity of episymbiotic CPR bacteria and DPANN archaea in groundwater ecosystems.</title>
        <authorList>
            <person name="He C.Y."/>
            <person name="Keren R."/>
            <person name="Whittaker M."/>
            <person name="Farag I.F."/>
            <person name="Doudna J."/>
            <person name="Cate J.H.D."/>
            <person name="Banfield J.F."/>
        </authorList>
    </citation>
    <scope>NUCLEOTIDE SEQUENCE</scope>
    <source>
        <strain evidence="7">NC_groundwater_763_Ag_S-0.2um_68_21</strain>
    </source>
</reference>
<sequence length="260" mass="27553">MRILFIGDVNGKVGRRMAAAHLPALRRERGAGLCVVNGENAAGGFGITPDMTEELFRAGADVITSGNHIWNRKEAHDLLLREPRLLRPSNYPPGVPGKGMFVASSLEGPVAVINLMGRVFMPPAECPFREADRLLDALPPEVRMVVVDIHAEATSEKVALGWHLDGRVSAVVGTHTHVQTADERVLPQGTAYLSDAGMTGPSDSVIGIRTSIAVGKFLTGVPVRLEAAEGAGMLNGALVEVDSATGRAASIERILIREGS</sequence>
<feature type="binding site" evidence="6">
    <location>
        <position position="175"/>
    </location>
    <ligand>
        <name>Fe cation</name>
        <dbReference type="ChEBI" id="CHEBI:24875"/>
        <label>2</label>
    </ligand>
</feature>
<name>A0A932HVQ3_UNCTE</name>
<evidence type="ECO:0000313" key="8">
    <source>
        <dbReference type="Proteomes" id="UP000782312"/>
    </source>
</evidence>
<dbReference type="CDD" id="cd07382">
    <property type="entry name" value="MPP_DR1281"/>
    <property type="match status" value="1"/>
</dbReference>
<feature type="binding site" evidence="6">
    <location>
        <position position="67"/>
    </location>
    <ligand>
        <name>Fe cation</name>
        <dbReference type="ChEBI" id="CHEBI:24875"/>
        <label>2</label>
    </ligand>
</feature>
<dbReference type="PIRSF" id="PIRSF004789">
    <property type="entry name" value="DR1281"/>
    <property type="match status" value="1"/>
</dbReference>